<sequence length="452" mass="47529">MTLAVRVPEELSARVPAEQRGPGLDRDAVRLLVSRGTEVSHHAFRELPRLLRAGDLLVVNTSETLAAAVDGRIGHARVVVHFSTRGDDGRWAVELRDPDERGTTHARAGGPAGTEVRLPGGLWLVLEEPLSAESERLWWARVGGPQGAGGVGRRASRGTGSQEAGGAGPQGARGADPQEAGGALAQEAEDPGTQSSRITGPQEAGGADPQDPRVTGPQTPPGIDPQAPPGIAPQGADVLGLMREHGRPIRYSYTERDQPLFVYQTVFALPSADGTGSAEMPSAARPFTVRMVTELVSRGVQFAPITLHTGVASAEAHEPPYPERFAVPEASARLINAVKAGDGRVVAVGTTAVRAVESAADAAGVVRARAGWTDLVVTPERGVRVVDGLLTGLHEPEASHLLMLEAVAGRAAVDRSYEAALRGLYLWHEFGDVHLILPSQAPHAEHCSSNCR</sequence>
<keyword evidence="7" id="KW-1185">Reference proteome</keyword>
<dbReference type="PANTHER" id="PTHR30307:SF0">
    <property type="entry name" value="S-ADENOSYLMETHIONINE:TRNA RIBOSYLTRANSFERASE-ISOMERASE"/>
    <property type="match status" value="1"/>
</dbReference>
<evidence type="ECO:0000256" key="5">
    <source>
        <dbReference type="SAM" id="MobiDB-lite"/>
    </source>
</evidence>
<dbReference type="RefSeq" id="WP_345020022.1">
    <property type="nucleotide sequence ID" value="NZ_BAAAZY010000026.1"/>
</dbReference>
<dbReference type="Gene3D" id="2.40.10.240">
    <property type="entry name" value="QueA-like"/>
    <property type="match status" value="1"/>
</dbReference>
<dbReference type="Gene3D" id="3.40.1780.10">
    <property type="entry name" value="QueA-like"/>
    <property type="match status" value="2"/>
</dbReference>
<evidence type="ECO:0000313" key="7">
    <source>
        <dbReference type="Proteomes" id="UP001499984"/>
    </source>
</evidence>
<gene>
    <name evidence="6" type="ORF">GCM10022233_75000</name>
</gene>
<feature type="compositionally biased region" description="Pro residues" evidence="5">
    <location>
        <begin position="218"/>
        <end position="231"/>
    </location>
</feature>
<reference evidence="7" key="1">
    <citation type="journal article" date="2019" name="Int. J. Syst. Evol. Microbiol.">
        <title>The Global Catalogue of Microorganisms (GCM) 10K type strain sequencing project: providing services to taxonomists for standard genome sequencing and annotation.</title>
        <authorList>
            <consortium name="The Broad Institute Genomics Platform"/>
            <consortium name="The Broad Institute Genome Sequencing Center for Infectious Disease"/>
            <person name="Wu L."/>
            <person name="Ma J."/>
        </authorList>
    </citation>
    <scope>NUCLEOTIDE SEQUENCE [LARGE SCALE GENOMIC DNA]</scope>
    <source>
        <strain evidence="7">JCM 16925</strain>
    </source>
</reference>
<dbReference type="PANTHER" id="PTHR30307">
    <property type="entry name" value="S-ADENOSYLMETHIONINE:TRNA RIBOSYLTRANSFERASE-ISOMERASE"/>
    <property type="match status" value="1"/>
</dbReference>
<evidence type="ECO:0000256" key="3">
    <source>
        <dbReference type="ARBA" id="ARBA00022691"/>
    </source>
</evidence>
<proteinExistence type="predicted"/>
<accession>A0ABP7W736</accession>
<feature type="compositionally biased region" description="Low complexity" evidence="5">
    <location>
        <begin position="172"/>
        <end position="186"/>
    </location>
</feature>
<dbReference type="InterPro" id="IPR003699">
    <property type="entry name" value="QueA"/>
</dbReference>
<evidence type="ECO:0000256" key="2">
    <source>
        <dbReference type="ARBA" id="ARBA00022679"/>
    </source>
</evidence>
<keyword evidence="1" id="KW-0963">Cytoplasm</keyword>
<feature type="region of interest" description="Disordered" evidence="5">
    <location>
        <begin position="143"/>
        <end position="235"/>
    </location>
</feature>
<comment type="caution">
    <text evidence="6">The sequence shown here is derived from an EMBL/GenBank/DDBJ whole genome shotgun (WGS) entry which is preliminary data.</text>
</comment>
<dbReference type="InterPro" id="IPR036100">
    <property type="entry name" value="QueA_sf"/>
</dbReference>
<organism evidence="6 7">
    <name type="scientific">Streptomyces shaanxiensis</name>
    <dbReference type="NCBI Taxonomy" id="653357"/>
    <lineage>
        <taxon>Bacteria</taxon>
        <taxon>Bacillati</taxon>
        <taxon>Actinomycetota</taxon>
        <taxon>Actinomycetes</taxon>
        <taxon>Kitasatosporales</taxon>
        <taxon>Streptomycetaceae</taxon>
        <taxon>Streptomyces</taxon>
    </lineage>
</organism>
<evidence type="ECO:0000256" key="4">
    <source>
        <dbReference type="ARBA" id="ARBA00022785"/>
    </source>
</evidence>
<evidence type="ECO:0000256" key="1">
    <source>
        <dbReference type="ARBA" id="ARBA00022490"/>
    </source>
</evidence>
<name>A0ABP7W736_9ACTN</name>
<keyword evidence="4" id="KW-0671">Queuosine biosynthesis</keyword>
<protein>
    <submittedName>
        <fullName evidence="6">S-adenosylmethionine:tRNA ribosyltransferase-isomerase</fullName>
    </submittedName>
</protein>
<dbReference type="EMBL" id="BAAAZY010000026">
    <property type="protein sequence ID" value="GAA4082715.1"/>
    <property type="molecule type" value="Genomic_DNA"/>
</dbReference>
<dbReference type="Proteomes" id="UP001499984">
    <property type="component" value="Unassembled WGS sequence"/>
</dbReference>
<keyword evidence="2" id="KW-0808">Transferase</keyword>
<keyword evidence="3" id="KW-0949">S-adenosyl-L-methionine</keyword>
<dbReference type="InterPro" id="IPR042119">
    <property type="entry name" value="QueA_dom2"/>
</dbReference>
<dbReference type="Pfam" id="PF02547">
    <property type="entry name" value="Queuosine_synth"/>
    <property type="match status" value="2"/>
</dbReference>
<dbReference type="SUPFAM" id="SSF111337">
    <property type="entry name" value="QueA-like"/>
    <property type="match status" value="2"/>
</dbReference>
<evidence type="ECO:0000313" key="6">
    <source>
        <dbReference type="EMBL" id="GAA4082715.1"/>
    </source>
</evidence>
<dbReference type="InterPro" id="IPR042118">
    <property type="entry name" value="QueA_dom1"/>
</dbReference>